<dbReference type="SUPFAM" id="SSF46785">
    <property type="entry name" value="Winged helix' DNA-binding domain"/>
    <property type="match status" value="1"/>
</dbReference>
<evidence type="ECO:0000259" key="5">
    <source>
        <dbReference type="PROSITE" id="PS50949"/>
    </source>
</evidence>
<feature type="domain" description="HTH gntR-type" evidence="5">
    <location>
        <begin position="13"/>
        <end position="81"/>
    </location>
</feature>
<dbReference type="GO" id="GO:0003677">
    <property type="term" value="F:DNA binding"/>
    <property type="evidence" value="ECO:0007669"/>
    <property type="project" value="UniProtKB-KW"/>
</dbReference>
<dbReference type="InParanoid" id="D6TU78"/>
<evidence type="ECO:0000256" key="3">
    <source>
        <dbReference type="ARBA" id="ARBA00023163"/>
    </source>
</evidence>
<dbReference type="InterPro" id="IPR036390">
    <property type="entry name" value="WH_DNA-bd_sf"/>
</dbReference>
<dbReference type="Pfam" id="PF00392">
    <property type="entry name" value="GntR"/>
    <property type="match status" value="1"/>
</dbReference>
<keyword evidence="7" id="KW-1185">Reference proteome</keyword>
<dbReference type="eggNOG" id="COG1725">
    <property type="taxonomic scope" value="Bacteria"/>
</dbReference>
<sequence length="156" mass="17323">MPNWLDVNPRSGVPIYVQLVQQITHALEIGILQTGDQLPTVRQLASELTIAPNTIVKAYDELARLGLIESRQGVGTLVTANLNGALRQHQLDALFKQISALVRDAANLGISKQELREQFERELARFYHGQQDRQGENTDSKPAAPPPGQQQFFGKE</sequence>
<dbReference type="GO" id="GO:0003700">
    <property type="term" value="F:DNA-binding transcription factor activity"/>
    <property type="evidence" value="ECO:0007669"/>
    <property type="project" value="InterPro"/>
</dbReference>
<gene>
    <name evidence="6" type="ORF">Krac_4985</name>
</gene>
<evidence type="ECO:0000313" key="7">
    <source>
        <dbReference type="Proteomes" id="UP000004508"/>
    </source>
</evidence>
<dbReference type="InterPro" id="IPR036388">
    <property type="entry name" value="WH-like_DNA-bd_sf"/>
</dbReference>
<evidence type="ECO:0000256" key="4">
    <source>
        <dbReference type="SAM" id="MobiDB-lite"/>
    </source>
</evidence>
<evidence type="ECO:0000256" key="1">
    <source>
        <dbReference type="ARBA" id="ARBA00023015"/>
    </source>
</evidence>
<comment type="caution">
    <text evidence="6">The sequence shown here is derived from an EMBL/GenBank/DDBJ whole genome shotgun (WGS) entry which is preliminary data.</text>
</comment>
<dbReference type="STRING" id="485913.Krac_4985"/>
<dbReference type="InterPro" id="IPR000524">
    <property type="entry name" value="Tscrpt_reg_HTH_GntR"/>
</dbReference>
<dbReference type="RefSeq" id="WP_007915109.1">
    <property type="nucleotide sequence ID" value="NZ_ADVG01000003.1"/>
</dbReference>
<dbReference type="PROSITE" id="PS50949">
    <property type="entry name" value="HTH_GNTR"/>
    <property type="match status" value="1"/>
</dbReference>
<proteinExistence type="predicted"/>
<evidence type="ECO:0000256" key="2">
    <source>
        <dbReference type="ARBA" id="ARBA00023125"/>
    </source>
</evidence>
<name>D6TU78_KTERA</name>
<keyword evidence="1" id="KW-0805">Transcription regulation</keyword>
<dbReference type="FunCoup" id="D6TU78">
    <property type="interactions" value="73"/>
</dbReference>
<dbReference type="AlphaFoldDB" id="D6TU78"/>
<dbReference type="Gene3D" id="1.10.10.10">
    <property type="entry name" value="Winged helix-like DNA-binding domain superfamily/Winged helix DNA-binding domain"/>
    <property type="match status" value="1"/>
</dbReference>
<dbReference type="OrthoDB" id="163333at2"/>
<accession>D6TU78</accession>
<feature type="region of interest" description="Disordered" evidence="4">
    <location>
        <begin position="126"/>
        <end position="156"/>
    </location>
</feature>
<evidence type="ECO:0000313" key="6">
    <source>
        <dbReference type="EMBL" id="EFH83979.1"/>
    </source>
</evidence>
<keyword evidence="3" id="KW-0804">Transcription</keyword>
<protein>
    <submittedName>
        <fullName evidence="6">Transcriptional regulator, GntR family</fullName>
    </submittedName>
</protein>
<dbReference type="EMBL" id="ADVG01000003">
    <property type="protein sequence ID" value="EFH83979.1"/>
    <property type="molecule type" value="Genomic_DNA"/>
</dbReference>
<dbReference type="Proteomes" id="UP000004508">
    <property type="component" value="Unassembled WGS sequence"/>
</dbReference>
<dbReference type="SMART" id="SM00345">
    <property type="entry name" value="HTH_GNTR"/>
    <property type="match status" value="1"/>
</dbReference>
<dbReference type="CDD" id="cd07377">
    <property type="entry name" value="WHTH_GntR"/>
    <property type="match status" value="1"/>
</dbReference>
<feature type="compositionally biased region" description="Basic and acidic residues" evidence="4">
    <location>
        <begin position="126"/>
        <end position="139"/>
    </location>
</feature>
<organism evidence="6 7">
    <name type="scientific">Ktedonobacter racemifer DSM 44963</name>
    <dbReference type="NCBI Taxonomy" id="485913"/>
    <lineage>
        <taxon>Bacteria</taxon>
        <taxon>Bacillati</taxon>
        <taxon>Chloroflexota</taxon>
        <taxon>Ktedonobacteria</taxon>
        <taxon>Ktedonobacterales</taxon>
        <taxon>Ktedonobacteraceae</taxon>
        <taxon>Ktedonobacter</taxon>
    </lineage>
</organism>
<dbReference type="PANTHER" id="PTHR38445">
    <property type="entry name" value="HTH-TYPE TRANSCRIPTIONAL REPRESSOR YTRA"/>
    <property type="match status" value="1"/>
</dbReference>
<dbReference type="PANTHER" id="PTHR38445:SF7">
    <property type="entry name" value="GNTR-FAMILY TRANSCRIPTIONAL REGULATOR"/>
    <property type="match status" value="1"/>
</dbReference>
<keyword evidence="2" id="KW-0238">DNA-binding</keyword>
<reference evidence="6 7" key="1">
    <citation type="journal article" date="2011" name="Stand. Genomic Sci.">
        <title>Non-contiguous finished genome sequence and contextual data of the filamentous soil bacterium Ktedonobacter racemifer type strain (SOSP1-21).</title>
        <authorList>
            <person name="Chang Y.J."/>
            <person name="Land M."/>
            <person name="Hauser L."/>
            <person name="Chertkov O."/>
            <person name="Del Rio T.G."/>
            <person name="Nolan M."/>
            <person name="Copeland A."/>
            <person name="Tice H."/>
            <person name="Cheng J.F."/>
            <person name="Lucas S."/>
            <person name="Han C."/>
            <person name="Goodwin L."/>
            <person name="Pitluck S."/>
            <person name="Ivanova N."/>
            <person name="Ovchinikova G."/>
            <person name="Pati A."/>
            <person name="Chen A."/>
            <person name="Palaniappan K."/>
            <person name="Mavromatis K."/>
            <person name="Liolios K."/>
            <person name="Brettin T."/>
            <person name="Fiebig A."/>
            <person name="Rohde M."/>
            <person name="Abt B."/>
            <person name="Goker M."/>
            <person name="Detter J.C."/>
            <person name="Woyke T."/>
            <person name="Bristow J."/>
            <person name="Eisen J.A."/>
            <person name="Markowitz V."/>
            <person name="Hugenholtz P."/>
            <person name="Kyrpides N.C."/>
            <person name="Klenk H.P."/>
            <person name="Lapidus A."/>
        </authorList>
    </citation>
    <scope>NUCLEOTIDE SEQUENCE [LARGE SCALE GENOMIC DNA]</scope>
    <source>
        <strain evidence="7">DSM 44963</strain>
    </source>
</reference>